<keyword evidence="4 11" id="KW-0808">Transferase</keyword>
<proteinExistence type="inferred from homology"/>
<dbReference type="RefSeq" id="WP_050606787.1">
    <property type="nucleotide sequence ID" value="NZ_CABKUB010000006.1"/>
</dbReference>
<protein>
    <recommendedName>
        <fullName evidence="11">Peptidoglycan glycosyltransferase RodA</fullName>
        <shortName evidence="11">PGT</shortName>
        <ecNumber evidence="11">2.4.99.28</ecNumber>
    </recommendedName>
    <alternativeName>
        <fullName evidence="11">Cell elongation protein RodA</fullName>
    </alternativeName>
    <alternativeName>
        <fullName evidence="11">Cell wall polymerase</fullName>
    </alternativeName>
    <alternativeName>
        <fullName evidence="11">Peptidoglycan polymerase</fullName>
        <shortName evidence="11">PG polymerase</shortName>
    </alternativeName>
</protein>
<evidence type="ECO:0000256" key="9">
    <source>
        <dbReference type="ARBA" id="ARBA00023136"/>
    </source>
</evidence>
<keyword evidence="10 11" id="KW-0961">Cell wall biogenesis/degradation</keyword>
<evidence type="ECO:0000256" key="2">
    <source>
        <dbReference type="ARBA" id="ARBA00022475"/>
    </source>
</evidence>
<feature type="transmembrane region" description="Helical" evidence="11">
    <location>
        <begin position="276"/>
        <end position="293"/>
    </location>
</feature>
<gene>
    <name evidence="11 12" type="primary">rodA</name>
    <name evidence="12" type="ORF">FDF74_00415</name>
</gene>
<dbReference type="GO" id="GO:0032153">
    <property type="term" value="C:cell division site"/>
    <property type="evidence" value="ECO:0007669"/>
    <property type="project" value="TreeGrafter"/>
</dbReference>
<organism evidence="12 13">
    <name type="scientific">Clostridium niameyense</name>
    <dbReference type="NCBI Taxonomy" id="1622073"/>
    <lineage>
        <taxon>Bacteria</taxon>
        <taxon>Bacillati</taxon>
        <taxon>Bacillota</taxon>
        <taxon>Clostridia</taxon>
        <taxon>Eubacteriales</taxon>
        <taxon>Clostridiaceae</taxon>
        <taxon>Clostridium</taxon>
    </lineage>
</organism>
<feature type="transmembrane region" description="Helical" evidence="11">
    <location>
        <begin position="78"/>
        <end position="95"/>
    </location>
</feature>
<dbReference type="UniPathway" id="UPA00219"/>
<dbReference type="AlphaFoldDB" id="A0A6M0R8V3"/>
<evidence type="ECO:0000256" key="10">
    <source>
        <dbReference type="ARBA" id="ARBA00023316"/>
    </source>
</evidence>
<feature type="transmembrane region" description="Helical" evidence="11">
    <location>
        <begin position="15"/>
        <end position="35"/>
    </location>
</feature>
<comment type="subcellular location">
    <subcellularLocation>
        <location evidence="11">Cell membrane</location>
        <topology evidence="11">Multi-pass membrane protein</topology>
    </subcellularLocation>
    <subcellularLocation>
        <location evidence="1">Membrane</location>
        <topology evidence="1">Multi-pass membrane protein</topology>
    </subcellularLocation>
</comment>
<feature type="transmembrane region" description="Helical" evidence="11">
    <location>
        <begin position="165"/>
        <end position="184"/>
    </location>
</feature>
<evidence type="ECO:0000256" key="1">
    <source>
        <dbReference type="ARBA" id="ARBA00004141"/>
    </source>
</evidence>
<comment type="pathway">
    <text evidence="11">Cell wall biogenesis; peptidoglycan biosynthesis.</text>
</comment>
<feature type="transmembrane region" description="Helical" evidence="11">
    <location>
        <begin position="191"/>
        <end position="211"/>
    </location>
</feature>
<evidence type="ECO:0000256" key="7">
    <source>
        <dbReference type="ARBA" id="ARBA00022984"/>
    </source>
</evidence>
<feature type="transmembrane region" description="Helical" evidence="11">
    <location>
        <begin position="47"/>
        <end position="66"/>
    </location>
</feature>
<dbReference type="PANTHER" id="PTHR30474">
    <property type="entry name" value="CELL CYCLE PROTEIN"/>
    <property type="match status" value="1"/>
</dbReference>
<dbReference type="GO" id="GO:0071555">
    <property type="term" value="P:cell wall organization"/>
    <property type="evidence" value="ECO:0007669"/>
    <property type="project" value="UniProtKB-KW"/>
</dbReference>
<accession>A0A6M0R8V3</accession>
<evidence type="ECO:0000256" key="3">
    <source>
        <dbReference type="ARBA" id="ARBA00022676"/>
    </source>
</evidence>
<evidence type="ECO:0000313" key="13">
    <source>
        <dbReference type="Proteomes" id="UP000473885"/>
    </source>
</evidence>
<dbReference type="EC" id="2.4.99.28" evidence="11"/>
<reference evidence="12 13" key="1">
    <citation type="submission" date="2019-04" db="EMBL/GenBank/DDBJ databases">
        <title>Genome sequencing of Clostridium botulinum Groups I-IV and Clostridium butyricum.</title>
        <authorList>
            <person name="Brunt J."/>
            <person name="Van Vliet A.H.M."/>
            <person name="Stringer S.C."/>
            <person name="Carter A.T."/>
            <person name="Peck M.W."/>
        </authorList>
    </citation>
    <scope>NUCLEOTIDE SEQUENCE [LARGE SCALE GENOMIC DNA]</scope>
    <source>
        <strain evidence="12 13">IFR 18/094</strain>
    </source>
</reference>
<dbReference type="HAMAP" id="MF_02079">
    <property type="entry name" value="PGT_RodA"/>
    <property type="match status" value="1"/>
</dbReference>
<keyword evidence="6 11" id="KW-0133">Cell shape</keyword>
<dbReference type="Pfam" id="PF01098">
    <property type="entry name" value="FTSW_RODA_SPOVE"/>
    <property type="match status" value="1"/>
</dbReference>
<comment type="catalytic activity">
    <reaction evidence="11">
        <text>[GlcNAc-(1-&gt;4)-Mur2Ac(oyl-L-Ala-gamma-D-Glu-L-Lys-D-Ala-D-Ala)](n)-di-trans,octa-cis-undecaprenyl diphosphate + beta-D-GlcNAc-(1-&gt;4)-Mur2Ac(oyl-L-Ala-gamma-D-Glu-L-Lys-D-Ala-D-Ala)-di-trans,octa-cis-undecaprenyl diphosphate = [GlcNAc-(1-&gt;4)-Mur2Ac(oyl-L-Ala-gamma-D-Glu-L-Lys-D-Ala-D-Ala)](n+1)-di-trans,octa-cis-undecaprenyl diphosphate + di-trans,octa-cis-undecaprenyl diphosphate + H(+)</text>
        <dbReference type="Rhea" id="RHEA:23708"/>
        <dbReference type="Rhea" id="RHEA-COMP:9602"/>
        <dbReference type="Rhea" id="RHEA-COMP:9603"/>
        <dbReference type="ChEBI" id="CHEBI:15378"/>
        <dbReference type="ChEBI" id="CHEBI:58405"/>
        <dbReference type="ChEBI" id="CHEBI:60033"/>
        <dbReference type="ChEBI" id="CHEBI:78435"/>
        <dbReference type="EC" id="2.4.99.28"/>
    </reaction>
</comment>
<dbReference type="InterPro" id="IPR018365">
    <property type="entry name" value="Cell_cycle_FtsW-rel_CS"/>
</dbReference>
<comment type="function">
    <text evidence="11">Peptidoglycan polymerase that is essential for cell wall elongation.</text>
</comment>
<dbReference type="OrthoDB" id="9812661at2"/>
<evidence type="ECO:0000256" key="6">
    <source>
        <dbReference type="ARBA" id="ARBA00022960"/>
    </source>
</evidence>
<comment type="caution">
    <text evidence="12">The sequence shown here is derived from an EMBL/GenBank/DDBJ whole genome shotgun (WGS) entry which is preliminary data.</text>
</comment>
<keyword evidence="3 11" id="KW-0328">Glycosyltransferase</keyword>
<dbReference type="GO" id="GO:0015648">
    <property type="term" value="F:lipid-linked peptidoglycan transporter activity"/>
    <property type="evidence" value="ECO:0007669"/>
    <property type="project" value="TreeGrafter"/>
</dbReference>
<dbReference type="GO" id="GO:0051301">
    <property type="term" value="P:cell division"/>
    <property type="evidence" value="ECO:0007669"/>
    <property type="project" value="InterPro"/>
</dbReference>
<dbReference type="NCBIfam" id="TIGR02210">
    <property type="entry name" value="rodA_shape"/>
    <property type="match status" value="1"/>
</dbReference>
<dbReference type="InterPro" id="IPR001182">
    <property type="entry name" value="FtsW/RodA"/>
</dbReference>
<keyword evidence="5 11" id="KW-0812">Transmembrane</keyword>
<keyword evidence="9 11" id="KW-0472">Membrane</keyword>
<keyword evidence="7 11" id="KW-0573">Peptidoglycan synthesis</keyword>
<evidence type="ECO:0000256" key="11">
    <source>
        <dbReference type="HAMAP-Rule" id="MF_02079"/>
    </source>
</evidence>
<feature type="transmembrane region" description="Helical" evidence="11">
    <location>
        <begin position="139"/>
        <end position="159"/>
    </location>
</feature>
<feature type="transmembrane region" description="Helical" evidence="11">
    <location>
        <begin position="305"/>
        <end position="323"/>
    </location>
</feature>
<dbReference type="PROSITE" id="PS00428">
    <property type="entry name" value="FTSW_RODA_SPOVE"/>
    <property type="match status" value="1"/>
</dbReference>
<dbReference type="GO" id="GO:0009252">
    <property type="term" value="P:peptidoglycan biosynthetic process"/>
    <property type="evidence" value="ECO:0007669"/>
    <property type="project" value="UniProtKB-UniRule"/>
</dbReference>
<feature type="transmembrane region" description="Helical" evidence="11">
    <location>
        <begin position="343"/>
        <end position="363"/>
    </location>
</feature>
<dbReference type="GO" id="GO:0005886">
    <property type="term" value="C:plasma membrane"/>
    <property type="evidence" value="ECO:0007669"/>
    <property type="project" value="UniProtKB-SubCell"/>
</dbReference>
<dbReference type="PANTHER" id="PTHR30474:SF1">
    <property type="entry name" value="PEPTIDOGLYCAN GLYCOSYLTRANSFERASE MRDB"/>
    <property type="match status" value="1"/>
</dbReference>
<dbReference type="Proteomes" id="UP000473885">
    <property type="component" value="Unassembled WGS sequence"/>
</dbReference>
<evidence type="ECO:0000256" key="8">
    <source>
        <dbReference type="ARBA" id="ARBA00022989"/>
    </source>
</evidence>
<dbReference type="EMBL" id="SXDP01000001">
    <property type="protein sequence ID" value="NEZ45668.1"/>
    <property type="molecule type" value="Genomic_DNA"/>
</dbReference>
<dbReference type="GO" id="GO:0008360">
    <property type="term" value="P:regulation of cell shape"/>
    <property type="evidence" value="ECO:0007669"/>
    <property type="project" value="UniProtKB-KW"/>
</dbReference>
<keyword evidence="13" id="KW-1185">Reference proteome</keyword>
<evidence type="ECO:0000313" key="12">
    <source>
        <dbReference type="EMBL" id="NEZ45668.1"/>
    </source>
</evidence>
<keyword evidence="2 11" id="KW-1003">Cell membrane</keyword>
<comment type="similarity">
    <text evidence="11">Belongs to the SEDS family. MrdB/RodA subfamily.</text>
</comment>
<name>A0A6M0R8V3_9CLOT</name>
<dbReference type="InterPro" id="IPR011923">
    <property type="entry name" value="RodA/MrdB"/>
</dbReference>
<sequence length="372" mass="41553">MFDKFIINKKLLKELDFSIIIICSIIMIFGAFNIYSATHMKSGTHYFQYQIMWLIIGLALIYFILIFDYVNIENYANIFYWISVFLLILNDTIFKKTVNGASSWMKIGPVTIQPSEFAKLALIIMLAKKLDDMEGDINNLHNFFTLAFYAVIPMCLIVIQPDMGMTMVCFFAVLGMFFIAGLDLKVIIGGLASLVGLVAIIWNSPLMQTYWKNRLTSFINPEADELNTGLQLVQSKIGIGSGGLLGKGFLKGTQISGGFIPEAHTDFVFSVVGEEWGFIGACILIVLYAILVYKFIKIAQKSKDIFGNMVTIGIMSSFLFSILQNVGMTIGILPITGITLPFMSYGGSSTLTNFMAIALILNINMRRKKINF</sequence>
<keyword evidence="8 11" id="KW-1133">Transmembrane helix</keyword>
<evidence type="ECO:0000256" key="5">
    <source>
        <dbReference type="ARBA" id="ARBA00022692"/>
    </source>
</evidence>
<evidence type="ECO:0000256" key="4">
    <source>
        <dbReference type="ARBA" id="ARBA00022679"/>
    </source>
</evidence>
<dbReference type="GO" id="GO:0008955">
    <property type="term" value="F:peptidoglycan glycosyltransferase activity"/>
    <property type="evidence" value="ECO:0007669"/>
    <property type="project" value="UniProtKB-UniRule"/>
</dbReference>